<dbReference type="HOGENOM" id="CLU_103289_1_0_11"/>
<dbReference type="KEGG" id="cva:CVAR_0309"/>
<dbReference type="EMBL" id="CP002917">
    <property type="protein sequence ID" value="AEK35657.1"/>
    <property type="molecule type" value="Genomic_DNA"/>
</dbReference>
<evidence type="ECO:0000313" key="2">
    <source>
        <dbReference type="Proteomes" id="UP000006659"/>
    </source>
</evidence>
<accession>G0HCT2</accession>
<organism evidence="1 2">
    <name type="scientific">Corynebacterium variabile (strain DSM 44702 / CIP 107183 / JCM 12073 / NCIMB 30131)</name>
    <name type="common">Corynebacterium mooreparkense</name>
    <dbReference type="NCBI Taxonomy" id="858619"/>
    <lineage>
        <taxon>Bacteria</taxon>
        <taxon>Bacillati</taxon>
        <taxon>Actinomycetota</taxon>
        <taxon>Actinomycetes</taxon>
        <taxon>Mycobacteriales</taxon>
        <taxon>Corynebacteriaceae</taxon>
        <taxon>Corynebacterium</taxon>
    </lineage>
</organism>
<dbReference type="eggNOG" id="COG1434">
    <property type="taxonomic scope" value="Bacteria"/>
</dbReference>
<sequence>MRRHISPETRRRRMLAVPIVLALVVMLAWAWFAVTKLWFPRLDPVPDDVDVIVQLGGAYGQDYMNARQLAVDRGVHDLVISEPTGIPKLHDRYCAPLTGVTVHCFAPDPSTTRGEARGFAALAEENGWHSAYVVGTNREHTARVRLYFERCWDGELAVNRPGSPRSFTEHLYQAGYQTAGWLRAVRNNAC</sequence>
<gene>
    <name evidence="1" type="ordered locus">CVAR_0309</name>
</gene>
<dbReference type="RefSeq" id="WP_014008851.1">
    <property type="nucleotide sequence ID" value="NC_015859.1"/>
</dbReference>
<dbReference type="STRING" id="858619.CVAR_0309"/>
<name>G0HCT2_CORVD</name>
<dbReference type="AlphaFoldDB" id="G0HCT2"/>
<evidence type="ECO:0000313" key="1">
    <source>
        <dbReference type="EMBL" id="AEK35657.1"/>
    </source>
</evidence>
<reference evidence="1 2" key="1">
    <citation type="journal article" date="2011" name="BMC Genomics">
        <title>Complete genome sequence of Corynebacterium variabile DSM 44702 isolated from the surface of smear-ripened cheeses and insights into cheese ripening and flavor generation.</title>
        <authorList>
            <person name="Schroeder J."/>
            <person name="Maus I."/>
            <person name="Trost E."/>
            <person name="Tauch A."/>
        </authorList>
    </citation>
    <scope>NUCLEOTIDE SEQUENCE [LARGE SCALE GENOMIC DNA]</scope>
    <source>
        <strain evidence="2">DSM 44702 / JCM 12073 / NCIMB 30131</strain>
    </source>
</reference>
<dbReference type="Proteomes" id="UP000006659">
    <property type="component" value="Chromosome"/>
</dbReference>
<proteinExistence type="predicted"/>
<protein>
    <submittedName>
        <fullName evidence="1">Putative secreted protein</fullName>
    </submittedName>
</protein>